<dbReference type="InterPro" id="IPR017937">
    <property type="entry name" value="Thioredoxin_CS"/>
</dbReference>
<evidence type="ECO:0000256" key="2">
    <source>
        <dbReference type="ARBA" id="ARBA00022748"/>
    </source>
</evidence>
<comment type="subcellular location">
    <subcellularLocation>
        <location evidence="1">Cell envelope</location>
    </subcellularLocation>
</comment>
<dbReference type="GO" id="GO:0017004">
    <property type="term" value="P:cytochrome complex assembly"/>
    <property type="evidence" value="ECO:0007669"/>
    <property type="project" value="UniProtKB-KW"/>
</dbReference>
<dbReference type="GO" id="GO:0016209">
    <property type="term" value="F:antioxidant activity"/>
    <property type="evidence" value="ECO:0007669"/>
    <property type="project" value="InterPro"/>
</dbReference>
<name>A0A562UFH2_9SPHI</name>
<accession>A0A562UFH2</accession>
<reference evidence="6 7" key="1">
    <citation type="submission" date="2019-07" db="EMBL/GenBank/DDBJ databases">
        <title>Genomic Encyclopedia of Archaeal and Bacterial Type Strains, Phase II (KMG-II): from individual species to whole genera.</title>
        <authorList>
            <person name="Goeker M."/>
        </authorList>
    </citation>
    <scope>NUCLEOTIDE SEQUENCE [LARGE SCALE GENOMIC DNA]</scope>
    <source>
        <strain evidence="6 7">ATCC BAA-1854</strain>
    </source>
</reference>
<dbReference type="InterPro" id="IPR036249">
    <property type="entry name" value="Thioredoxin-like_sf"/>
</dbReference>
<keyword evidence="2" id="KW-0201">Cytochrome c-type biogenesis</keyword>
<sequence>MITSPSPKSKINSTVTMGMLLILLFVSIGVSAQQAIVTGTTSSEFFGRSIKLTLINYETRNDKVVEEAPISQDGKFTLTIKLKEPEIYDLGVDNSSLVQVLAKPGDKIALKINKDRIEVTGSKETQYLIDYEANRKIVFNKYLRRTYDSSAVAVKSADKARIEYWNVEHEKASQNYKAELAQWVEQPFFINSLAAVHHSIRWNSETDTTLMNQMVSIFQQKYPNYDLTRQLVNKVNATKRIAIGAIAPGFVSTDTAGKKVDLKDYRGKYTFVEFWASWCPPCREESPTLVRLYNQYKDKGFTILSVSIDKNTAQWKNAIRQDGYTWGNVCDLNGYGGPTAALYTVTAIPNSFLLDKNGRIIAKNLRGKELESKLAELMK</sequence>
<evidence type="ECO:0000256" key="3">
    <source>
        <dbReference type="ARBA" id="ARBA00023157"/>
    </source>
</evidence>
<evidence type="ECO:0000256" key="4">
    <source>
        <dbReference type="ARBA" id="ARBA00023284"/>
    </source>
</evidence>
<dbReference type="InterPro" id="IPR050553">
    <property type="entry name" value="Thioredoxin_ResA/DsbE_sf"/>
</dbReference>
<dbReference type="Pfam" id="PF14289">
    <property type="entry name" value="DUF4369"/>
    <property type="match status" value="1"/>
</dbReference>
<dbReference type="AlphaFoldDB" id="A0A562UFH2"/>
<comment type="caution">
    <text evidence="6">The sequence shown here is derived from an EMBL/GenBank/DDBJ whole genome shotgun (WGS) entry which is preliminary data.</text>
</comment>
<dbReference type="Pfam" id="PF00578">
    <property type="entry name" value="AhpC-TSA"/>
    <property type="match status" value="1"/>
</dbReference>
<evidence type="ECO:0000259" key="5">
    <source>
        <dbReference type="PROSITE" id="PS51352"/>
    </source>
</evidence>
<dbReference type="PROSITE" id="PS51352">
    <property type="entry name" value="THIOREDOXIN_2"/>
    <property type="match status" value="1"/>
</dbReference>
<dbReference type="SUPFAM" id="SSF52833">
    <property type="entry name" value="Thioredoxin-like"/>
    <property type="match status" value="1"/>
</dbReference>
<dbReference type="InterPro" id="IPR025380">
    <property type="entry name" value="DUF4369"/>
</dbReference>
<gene>
    <name evidence="6" type="ORF">JN11_00253</name>
</gene>
<proteinExistence type="predicted"/>
<dbReference type="EMBL" id="VLLI01000001">
    <property type="protein sequence ID" value="TWJ04544.1"/>
    <property type="molecule type" value="Genomic_DNA"/>
</dbReference>
<dbReference type="RefSeq" id="WP_144908842.1">
    <property type="nucleotide sequence ID" value="NZ_VLLI01000001.1"/>
</dbReference>
<dbReference type="OrthoDB" id="750178at2"/>
<dbReference type="PROSITE" id="PS00194">
    <property type="entry name" value="THIOREDOXIN_1"/>
    <property type="match status" value="1"/>
</dbReference>
<dbReference type="GO" id="GO:0016491">
    <property type="term" value="F:oxidoreductase activity"/>
    <property type="evidence" value="ECO:0007669"/>
    <property type="project" value="InterPro"/>
</dbReference>
<feature type="domain" description="Thioredoxin" evidence="5">
    <location>
        <begin position="241"/>
        <end position="379"/>
    </location>
</feature>
<dbReference type="Gene3D" id="3.40.30.10">
    <property type="entry name" value="Glutaredoxin"/>
    <property type="match status" value="1"/>
</dbReference>
<organism evidence="6 7">
    <name type="scientific">Mucilaginibacter frigoritolerans</name>
    <dbReference type="NCBI Taxonomy" id="652788"/>
    <lineage>
        <taxon>Bacteria</taxon>
        <taxon>Pseudomonadati</taxon>
        <taxon>Bacteroidota</taxon>
        <taxon>Sphingobacteriia</taxon>
        <taxon>Sphingobacteriales</taxon>
        <taxon>Sphingobacteriaceae</taxon>
        <taxon>Mucilaginibacter</taxon>
    </lineage>
</organism>
<evidence type="ECO:0000256" key="1">
    <source>
        <dbReference type="ARBA" id="ARBA00004196"/>
    </source>
</evidence>
<dbReference type="InterPro" id="IPR013766">
    <property type="entry name" value="Thioredoxin_domain"/>
</dbReference>
<keyword evidence="7" id="KW-1185">Reference proteome</keyword>
<evidence type="ECO:0000313" key="7">
    <source>
        <dbReference type="Proteomes" id="UP000317010"/>
    </source>
</evidence>
<keyword evidence="3" id="KW-1015">Disulfide bond</keyword>
<dbReference type="GO" id="GO:0030313">
    <property type="term" value="C:cell envelope"/>
    <property type="evidence" value="ECO:0007669"/>
    <property type="project" value="UniProtKB-SubCell"/>
</dbReference>
<evidence type="ECO:0000313" key="6">
    <source>
        <dbReference type="EMBL" id="TWJ04544.1"/>
    </source>
</evidence>
<dbReference type="CDD" id="cd02966">
    <property type="entry name" value="TlpA_like_family"/>
    <property type="match status" value="1"/>
</dbReference>
<protein>
    <submittedName>
        <fullName evidence="6">Peroxiredoxin</fullName>
    </submittedName>
</protein>
<dbReference type="PANTHER" id="PTHR42852">
    <property type="entry name" value="THIOL:DISULFIDE INTERCHANGE PROTEIN DSBE"/>
    <property type="match status" value="1"/>
</dbReference>
<dbReference type="InterPro" id="IPR000866">
    <property type="entry name" value="AhpC/TSA"/>
</dbReference>
<dbReference type="PANTHER" id="PTHR42852:SF6">
    <property type="entry name" value="THIOL:DISULFIDE INTERCHANGE PROTEIN DSBE"/>
    <property type="match status" value="1"/>
</dbReference>
<dbReference type="Proteomes" id="UP000317010">
    <property type="component" value="Unassembled WGS sequence"/>
</dbReference>
<keyword evidence="4" id="KW-0676">Redox-active center</keyword>